<dbReference type="AlphaFoldDB" id="A0A7H5AC94"/>
<protein>
    <submittedName>
        <fullName evidence="1">Uncharacterized protein</fullName>
    </submittedName>
</protein>
<evidence type="ECO:0000313" key="1">
    <source>
        <dbReference type="EMBL" id="EWF90831.1"/>
    </source>
</evidence>
<comment type="caution">
    <text evidence="1">The sequence shown here is derived from an EMBL/GenBank/DDBJ whole genome shotgun (WGS) entry which is preliminary data.</text>
</comment>
<dbReference type="Proteomes" id="UP000020202">
    <property type="component" value="Unassembled WGS sequence"/>
</dbReference>
<sequence length="270" mass="30246">MRENYYYGQGKVFLAPRDNKRAFRWVGDVSTLKIAFSYEQQITKASRGGQLYQNQRIITGASGSISSTWHNFSVENLALLLGAQPVDEPFSFNEQFALPDGIVKGDIIALPHTTVFNVSINGLERDADYVVDRQFGTIEFLVTPESPALTAAYEHLFNQWLPFFSAQAQEFYLRFQGVNLAEGSAPVLLELYRVSVDPLAALEMISSGSDLSGIDMTSLILPDFNQQTESVFSYFGQLQIVNSQSPQPPHPPLTYNGRAKYDGQYQYRGK</sequence>
<dbReference type="RefSeq" id="WP_032742874.1">
    <property type="nucleotide sequence ID" value="NZ_KK036986.1"/>
</dbReference>
<name>A0A7H5AC94_9ENTR</name>
<reference evidence="1 2" key="1">
    <citation type="submission" date="2014-01" db="EMBL/GenBank/DDBJ databases">
        <title>The Genome Sequence of Klebsiella oxytoca MGH 27.</title>
        <authorList>
            <consortium name="The Broad Institute Genomics Platform"/>
            <consortium name="The Broad Institute Genome Sequencing Center for Infectious Disease"/>
            <person name="Murphy C."/>
            <person name="Cosimi L."/>
            <person name="Cerqueira G."/>
            <person name="Feldgarden M."/>
            <person name="Earl A."/>
            <person name="Hung D."/>
            <person name="Onderdonk A.B."/>
            <person name="Ferraro M.J."/>
            <person name="Hooper D."/>
            <person name="Dekker J."/>
            <person name="O'Brien T."/>
            <person name="Huang S."/>
            <person name="Quan V."/>
            <person name="Ernst C."/>
            <person name="Delaney M."/>
            <person name="DuBois A."/>
            <person name="Kim D.S."/>
            <person name="Young S.K."/>
            <person name="Zeng Q."/>
            <person name="Gargeya S."/>
            <person name="Fitzgerald M."/>
            <person name="Abouelleil A."/>
            <person name="Alvarado L."/>
            <person name="Berlin A.M."/>
            <person name="Chapman S.B."/>
            <person name="Gainer-Dewar J."/>
            <person name="Goldberg J."/>
            <person name="Gnerre S."/>
            <person name="Griggs A."/>
            <person name="Gujja S."/>
            <person name="Hansen M."/>
            <person name="Howarth C."/>
            <person name="Imamovic A."/>
            <person name="Ireland A."/>
            <person name="Larimer J."/>
            <person name="McCowan C."/>
            <person name="Murphy C."/>
            <person name="Pearson M."/>
            <person name="Poon T.W."/>
            <person name="Priest M."/>
            <person name="Roberts A."/>
            <person name="Saif S."/>
            <person name="Shea T."/>
            <person name="Sykes S."/>
            <person name="Wortman J."/>
            <person name="Nusbaum C."/>
            <person name="Birren B."/>
        </authorList>
    </citation>
    <scope>NUCLEOTIDE SEQUENCE [LARGE SCALE GENOMIC DNA]</scope>
    <source>
        <strain evidence="1 2">MGH 27</strain>
    </source>
</reference>
<evidence type="ECO:0000313" key="2">
    <source>
        <dbReference type="Proteomes" id="UP000020202"/>
    </source>
</evidence>
<dbReference type="InterPro" id="IPR016893">
    <property type="entry name" value="UCP028589"/>
</dbReference>
<gene>
    <name evidence="1" type="ORF">L373_01211</name>
</gene>
<organism evidence="1 2">
    <name type="scientific">Klebsiella michiganensis</name>
    <dbReference type="NCBI Taxonomy" id="1134687"/>
    <lineage>
        <taxon>Bacteria</taxon>
        <taxon>Pseudomonadati</taxon>
        <taxon>Pseudomonadota</taxon>
        <taxon>Gammaproteobacteria</taxon>
        <taxon>Enterobacterales</taxon>
        <taxon>Enterobacteriaceae</taxon>
        <taxon>Klebsiella/Raoultella group</taxon>
        <taxon>Klebsiella</taxon>
    </lineage>
</organism>
<proteinExistence type="predicted"/>
<accession>A0A7H5AC94</accession>
<dbReference type="PIRSF" id="PIRSF028589">
    <property type="entry name" value="UCP028589"/>
    <property type="match status" value="1"/>
</dbReference>
<dbReference type="EMBL" id="JCNZ01000007">
    <property type="protein sequence ID" value="EWF90831.1"/>
    <property type="molecule type" value="Genomic_DNA"/>
</dbReference>